<dbReference type="Gene3D" id="2.40.70.10">
    <property type="entry name" value="Acid Proteases"/>
    <property type="match status" value="1"/>
</dbReference>
<dbReference type="InterPro" id="IPR051320">
    <property type="entry name" value="Viral_Replic_Matur_Polypro"/>
</dbReference>
<dbReference type="PANTHER" id="PTHR33064">
    <property type="entry name" value="POL PROTEIN"/>
    <property type="match status" value="1"/>
</dbReference>
<dbReference type="CDD" id="cd01647">
    <property type="entry name" value="RT_LTR"/>
    <property type="match status" value="1"/>
</dbReference>
<name>A0A2G8RV40_9APHY</name>
<dbReference type="STRING" id="1077348.A0A2G8RV40"/>
<dbReference type="Gene3D" id="3.10.10.10">
    <property type="entry name" value="HIV Type 1 Reverse Transcriptase, subunit A, domain 1"/>
    <property type="match status" value="1"/>
</dbReference>
<comment type="caution">
    <text evidence="2">The sequence shown here is derived from an EMBL/GenBank/DDBJ whole genome shotgun (WGS) entry which is preliminary data.</text>
</comment>
<keyword evidence="3" id="KW-1185">Reference proteome</keyword>
<dbReference type="OrthoDB" id="5599163at2759"/>
<dbReference type="EMBL" id="AYKW01000056">
    <property type="protein sequence ID" value="PIL25382.1"/>
    <property type="molecule type" value="Genomic_DNA"/>
</dbReference>
<accession>A0A2G8RV40</accession>
<evidence type="ECO:0000313" key="3">
    <source>
        <dbReference type="Proteomes" id="UP000230002"/>
    </source>
</evidence>
<dbReference type="SUPFAM" id="SSF56672">
    <property type="entry name" value="DNA/RNA polymerases"/>
    <property type="match status" value="1"/>
</dbReference>
<dbReference type="InterPro" id="IPR043502">
    <property type="entry name" value="DNA/RNA_pol_sf"/>
</dbReference>
<dbReference type="PANTHER" id="PTHR33064:SF37">
    <property type="entry name" value="RIBONUCLEASE H"/>
    <property type="match status" value="1"/>
</dbReference>
<gene>
    <name evidence="2" type="ORF">GSI_13272</name>
</gene>
<feature type="compositionally biased region" description="Low complexity" evidence="1">
    <location>
        <begin position="385"/>
        <end position="409"/>
    </location>
</feature>
<dbReference type="CDD" id="cd00303">
    <property type="entry name" value="retropepsin_like"/>
    <property type="match status" value="1"/>
</dbReference>
<proteinExistence type="predicted"/>
<dbReference type="Gene3D" id="3.30.70.270">
    <property type="match status" value="1"/>
</dbReference>
<reference evidence="2 3" key="1">
    <citation type="journal article" date="2015" name="Sci. Rep.">
        <title>Chromosome-level genome map provides insights into diverse defense mechanisms in the medicinal fungus Ganoderma sinense.</title>
        <authorList>
            <person name="Zhu Y."/>
            <person name="Xu J."/>
            <person name="Sun C."/>
            <person name="Zhou S."/>
            <person name="Xu H."/>
            <person name="Nelson D.R."/>
            <person name="Qian J."/>
            <person name="Song J."/>
            <person name="Luo H."/>
            <person name="Xiang L."/>
            <person name="Li Y."/>
            <person name="Xu Z."/>
            <person name="Ji A."/>
            <person name="Wang L."/>
            <person name="Lu S."/>
            <person name="Hayward A."/>
            <person name="Sun W."/>
            <person name="Li X."/>
            <person name="Schwartz D.C."/>
            <person name="Wang Y."/>
            <person name="Chen S."/>
        </authorList>
    </citation>
    <scope>NUCLEOTIDE SEQUENCE [LARGE SCALE GENOMIC DNA]</scope>
    <source>
        <strain evidence="2 3">ZZ0214-1</strain>
    </source>
</reference>
<protein>
    <submittedName>
        <fullName evidence="2">Uncharacterized protein</fullName>
    </submittedName>
</protein>
<dbReference type="AlphaFoldDB" id="A0A2G8RV40"/>
<evidence type="ECO:0000256" key="1">
    <source>
        <dbReference type="SAM" id="MobiDB-lite"/>
    </source>
</evidence>
<feature type="region of interest" description="Disordered" evidence="1">
    <location>
        <begin position="346"/>
        <end position="410"/>
    </location>
</feature>
<dbReference type="InterPro" id="IPR043128">
    <property type="entry name" value="Rev_trsase/Diguanyl_cyclase"/>
</dbReference>
<feature type="region of interest" description="Disordered" evidence="1">
    <location>
        <begin position="694"/>
        <end position="722"/>
    </location>
</feature>
<evidence type="ECO:0000313" key="2">
    <source>
        <dbReference type="EMBL" id="PIL25382.1"/>
    </source>
</evidence>
<dbReference type="Proteomes" id="UP000230002">
    <property type="component" value="Unassembled WGS sequence"/>
</dbReference>
<organism evidence="2 3">
    <name type="scientific">Ganoderma sinense ZZ0214-1</name>
    <dbReference type="NCBI Taxonomy" id="1077348"/>
    <lineage>
        <taxon>Eukaryota</taxon>
        <taxon>Fungi</taxon>
        <taxon>Dikarya</taxon>
        <taxon>Basidiomycota</taxon>
        <taxon>Agaricomycotina</taxon>
        <taxon>Agaricomycetes</taxon>
        <taxon>Polyporales</taxon>
        <taxon>Polyporaceae</taxon>
        <taxon>Ganoderma</taxon>
    </lineage>
</organism>
<dbReference type="InterPro" id="IPR021109">
    <property type="entry name" value="Peptidase_aspartic_dom_sf"/>
</dbReference>
<sequence>MFSLIKRIVKIEYIGEDGVSLFSRRDLNLHIAAMATTTINSVKDFNVYSHKFRDIASFLVSGRQLRTDDRDHLFLHGLPPLMRTSVLERLRITVPVTRYPRDPYSIAQVTEAVHHTLEAATLGGSTTTAANPVSMQVPQVKSELTQAVESLATIAATFMQAQKTPVANHSVAPLFHQRPLPPHMVPPSNPAVPPPPRTCIYCSDVSHSIRACLLVDSDLAAGLVRRNERNQVTLPNGTFVPNAVTGATLRERIQKYHQLYPEVRTQAVPQLFFAPVHHTATAEPTYALATLSTPPPMSRDPGMDLVQQIEVRRQELYALEQQFAAQQVPRTAAMANTAEARAECARRRSVRFDSPPVRAPTPPPAAHIEELPNDSADQPVPPLAPAIAQPAATSSTPSTTAPGTAPSTSLEHPFANARDATYAPLSQRNYGFPPPRAQLVSRKPDPAYRARPPVYDPRHVANVLHRCLEQPIMVTKEELLSMSPEFCASTRELCTTRKVPTEPVLSQDEVALPFVGDSDEQPADQSSRKHDALLAALPATFEAAQGASSAYPPPGMLIVPDPVDMYLKSLPPDAERKPVKVSVESAAIRAIPGVFSSGTEISCIHDDGCSIVSMSEGVCHHLGLSYDPRVILQMQSANGACDYSLGLARNVPVRFGTITVYLQFHVIRSPAYDILLSRPFDLLTSSIIHTKPDGSQTITLHDPNSDTVTTIPTAPRRPPDSLLPKPPLYPIPIFSIHSHVLGASDPTIPRSPSSSPLSPSIAYPVNPIHHVYDSSPSLCHADNGIHSSAPTYLFSKKKYKPVAKKVKPVLAPLPDNFRIHCNIVGDPLASMKPLSPHPPDFIPTGRYTEERKQIVDDLHGDFLGPEERKLLHQLYMQHEQAFAWTDSERGSFREDFFPPVQIPVVPHTPWVQRNIPIPPGLYDEVCRIIRVKDEAGVYEPSNSAYRSRWFWVLKKDGKSLRIVHSLKPLNAVTIAQSGVPPFTEQITDHFAGRACGGVLDLYVGYDERKIAESSRDLTTFQTPFGARRLVTLPMGWTNSVPIFHEDVCHILQPEIPHITIPYIDNVPTRGPKTRYELPNGGFETIPENPGIRRFVWEHLNNMNRVVQCIEYVGATFSGPKSILIAGEFTAIGHRCTYTGRVPEPSNYNKIVNWGPCRNLSDDRAFLGTVGVARAFIRNFPSKKKRKKNQLM</sequence>